<feature type="binding site" evidence="9">
    <location>
        <position position="151"/>
    </location>
    <ligand>
        <name>L-tryptophan</name>
        <dbReference type="ChEBI" id="CHEBI:57912"/>
    </ligand>
</feature>
<feature type="binding site" evidence="9">
    <location>
        <begin position="18"/>
        <end position="20"/>
    </location>
    <ligand>
        <name>ATP</name>
        <dbReference type="ChEBI" id="CHEBI:30616"/>
    </ligand>
</feature>
<gene>
    <name evidence="9" type="primary">trpS</name>
    <name evidence="11" type="ORF">FKV23_14175</name>
</gene>
<dbReference type="EC" id="6.1.1.2" evidence="9"/>
<dbReference type="InterPro" id="IPR050203">
    <property type="entry name" value="Trp-tRNA_synthetase"/>
</dbReference>
<dbReference type="InterPro" id="IPR002306">
    <property type="entry name" value="Trp-tRNA-ligase"/>
</dbReference>
<dbReference type="GO" id="GO:0004830">
    <property type="term" value="F:tryptophan-tRNA ligase activity"/>
    <property type="evidence" value="ECO:0007669"/>
    <property type="project" value="UniProtKB-UniRule"/>
</dbReference>
<evidence type="ECO:0000256" key="10">
    <source>
        <dbReference type="RuleBase" id="RU363036"/>
    </source>
</evidence>
<dbReference type="Proteomes" id="UP000317199">
    <property type="component" value="Chromosome"/>
</dbReference>
<dbReference type="KEGG" id="lyj:FKV23_14175"/>
<dbReference type="HAMAP" id="MF_00140_B">
    <property type="entry name" value="Trp_tRNA_synth_B"/>
    <property type="match status" value="1"/>
</dbReference>
<comment type="function">
    <text evidence="9">Catalyzes the attachment of tryptophan to tRNA(Trp).</text>
</comment>
<keyword evidence="7 9" id="KW-0030">Aminoacyl-tRNA synthetase</keyword>
<dbReference type="CDD" id="cd00806">
    <property type="entry name" value="TrpRS_core"/>
    <property type="match status" value="1"/>
</dbReference>
<dbReference type="InterPro" id="IPR014729">
    <property type="entry name" value="Rossmann-like_a/b/a_fold"/>
</dbReference>
<evidence type="ECO:0000313" key="12">
    <source>
        <dbReference type="Proteomes" id="UP000317199"/>
    </source>
</evidence>
<organism evidence="11 12">
    <name type="scientific">Marilutibacter alkalisoli</name>
    <dbReference type="NCBI Taxonomy" id="2591633"/>
    <lineage>
        <taxon>Bacteria</taxon>
        <taxon>Pseudomonadati</taxon>
        <taxon>Pseudomonadota</taxon>
        <taxon>Gammaproteobacteria</taxon>
        <taxon>Lysobacterales</taxon>
        <taxon>Lysobacteraceae</taxon>
        <taxon>Marilutibacter</taxon>
    </lineage>
</organism>
<dbReference type="AlphaFoldDB" id="A0A514BUS2"/>
<accession>A0A514BUS2</accession>
<comment type="subcellular location">
    <subcellularLocation>
        <location evidence="9">Cytoplasm</location>
    </subcellularLocation>
</comment>
<evidence type="ECO:0000256" key="6">
    <source>
        <dbReference type="ARBA" id="ARBA00022917"/>
    </source>
</evidence>
<dbReference type="Pfam" id="PF00579">
    <property type="entry name" value="tRNA-synt_1b"/>
    <property type="match status" value="1"/>
</dbReference>
<dbReference type="SUPFAM" id="SSF52374">
    <property type="entry name" value="Nucleotidylyl transferase"/>
    <property type="match status" value="1"/>
</dbReference>
<dbReference type="InterPro" id="IPR036913">
    <property type="entry name" value="YegP-like_sf"/>
</dbReference>
<dbReference type="FunFam" id="1.10.240.10:FF:000005">
    <property type="entry name" value="Tryptophan--tRNA ligase"/>
    <property type="match status" value="1"/>
</dbReference>
<protein>
    <recommendedName>
        <fullName evidence="9">Tryptophan--tRNA ligase</fullName>
        <ecNumber evidence="9">6.1.1.2</ecNumber>
    </recommendedName>
    <alternativeName>
        <fullName evidence="9">Tryptophanyl-tRNA synthetase</fullName>
        <shortName evidence="9">TrpRS</shortName>
    </alternativeName>
</protein>
<dbReference type="EMBL" id="CP041242">
    <property type="protein sequence ID" value="QDH71107.1"/>
    <property type="molecule type" value="Genomic_DNA"/>
</dbReference>
<dbReference type="NCBIfam" id="NF008923">
    <property type="entry name" value="PRK12284.1"/>
    <property type="match status" value="1"/>
</dbReference>
<proteinExistence type="inferred from homology"/>
<evidence type="ECO:0000256" key="1">
    <source>
        <dbReference type="ARBA" id="ARBA00005594"/>
    </source>
</evidence>
<name>A0A514BUS2_9GAMM</name>
<keyword evidence="4 9" id="KW-0547">Nucleotide-binding</keyword>
<dbReference type="PRINTS" id="PR01039">
    <property type="entry name" value="TRNASYNTHTRP"/>
</dbReference>
<evidence type="ECO:0000256" key="8">
    <source>
        <dbReference type="ARBA" id="ARBA00049929"/>
    </source>
</evidence>
<dbReference type="PANTHER" id="PTHR43766:SF1">
    <property type="entry name" value="TRYPTOPHAN--TRNA LIGASE, MITOCHONDRIAL"/>
    <property type="match status" value="1"/>
</dbReference>
<feature type="short sequence motif" description="'HIGH' region" evidence="9">
    <location>
        <begin position="19"/>
        <end position="27"/>
    </location>
</feature>
<sequence>MQAASLSDRRTRVLTGITTTGTPHLGNYAGAIRPAVAASLDPQVDSFYFLADYHALIKADDPARVARSRLEIAATWLACGLDPERVTFYRQSDIPEIPQLTWLLTCVTAKGLLNRAHAYKAAVDKNTEAGEDPDAGVTAGLYMYPVLMAADILAFNAHRVPVGRDQIQHIEMARDIGQRFNHLHGDAWRALTGKAGEPLTLPEVEIEEHVATLPGLDGRKMSKSYDNTIPLFAEPEVLKKLVMSIVTDSRAPGEPKEVEGSSLFQLYQAFADTEQTEAMRQAYADGIGWGDAKQRLFERIEATVAPMRESYRELIARPDHLENVLQAGAEKARAVAAPLLDELQRAVGLGGFGAALTVRASTPEPEASKPPVFKQYRETDGRFYFKLAQDDRVLLQSEGHESPRDAGQLVAKLKQSAGAEVHHVLDKGVHLGGHLVGHLGEGVLVEELVAALAQFAEEA</sequence>
<evidence type="ECO:0000256" key="3">
    <source>
        <dbReference type="ARBA" id="ARBA00022598"/>
    </source>
</evidence>
<dbReference type="OrthoDB" id="9801042at2"/>
<dbReference type="FunFam" id="3.40.50.620:FF:000144">
    <property type="entry name" value="Tryptophan--tRNA ligase"/>
    <property type="match status" value="1"/>
</dbReference>
<dbReference type="NCBIfam" id="TIGR00233">
    <property type="entry name" value="trpS"/>
    <property type="match status" value="1"/>
</dbReference>
<keyword evidence="12" id="KW-1185">Reference proteome</keyword>
<keyword evidence="5 9" id="KW-0067">ATP-binding</keyword>
<feature type="binding site" evidence="9">
    <location>
        <position position="213"/>
    </location>
    <ligand>
        <name>ATP</name>
        <dbReference type="ChEBI" id="CHEBI:30616"/>
    </ligand>
</feature>
<evidence type="ECO:0000256" key="7">
    <source>
        <dbReference type="ARBA" id="ARBA00023146"/>
    </source>
</evidence>
<evidence type="ECO:0000313" key="11">
    <source>
        <dbReference type="EMBL" id="QDH71107.1"/>
    </source>
</evidence>
<dbReference type="GO" id="GO:0006436">
    <property type="term" value="P:tryptophanyl-tRNA aminoacylation"/>
    <property type="evidence" value="ECO:0007669"/>
    <property type="project" value="UniProtKB-UniRule"/>
</dbReference>
<feature type="binding site" evidence="9">
    <location>
        <begin position="163"/>
        <end position="165"/>
    </location>
    <ligand>
        <name>ATP</name>
        <dbReference type="ChEBI" id="CHEBI:30616"/>
    </ligand>
</feature>
<evidence type="ECO:0000256" key="9">
    <source>
        <dbReference type="HAMAP-Rule" id="MF_00140"/>
    </source>
</evidence>
<dbReference type="GO" id="GO:0005524">
    <property type="term" value="F:ATP binding"/>
    <property type="evidence" value="ECO:0007669"/>
    <property type="project" value="UniProtKB-UniRule"/>
</dbReference>
<comment type="similarity">
    <text evidence="1 9 10">Belongs to the class-I aminoacyl-tRNA synthetase family.</text>
</comment>
<reference evidence="11 12" key="1">
    <citation type="submission" date="2019-06" db="EMBL/GenBank/DDBJ databases">
        <title>Lysobacter alkalisoli sp. nov. isolated from saline-alkali soil.</title>
        <authorList>
            <person name="Sun J.-Q."/>
            <person name="Xu L."/>
        </authorList>
    </citation>
    <scope>NUCLEOTIDE SEQUENCE [LARGE SCALE GENOMIC DNA]</scope>
    <source>
        <strain evidence="11 12">SJ-36</strain>
    </source>
</reference>
<feature type="binding site" evidence="9">
    <location>
        <begin position="26"/>
        <end position="27"/>
    </location>
    <ligand>
        <name>ATP</name>
        <dbReference type="ChEBI" id="CHEBI:30616"/>
    </ligand>
</feature>
<dbReference type="Gene3D" id="3.40.50.620">
    <property type="entry name" value="HUPs"/>
    <property type="match status" value="1"/>
</dbReference>
<dbReference type="SUPFAM" id="SSF160113">
    <property type="entry name" value="YegP-like"/>
    <property type="match status" value="1"/>
</dbReference>
<evidence type="ECO:0000256" key="5">
    <source>
        <dbReference type="ARBA" id="ARBA00022840"/>
    </source>
</evidence>
<keyword evidence="6 9" id="KW-0648">Protein biosynthesis</keyword>
<feature type="binding site" evidence="9">
    <location>
        <begin position="220"/>
        <end position="224"/>
    </location>
    <ligand>
        <name>ATP</name>
        <dbReference type="ChEBI" id="CHEBI:30616"/>
    </ligand>
</feature>
<comment type="catalytic activity">
    <reaction evidence="8 9">
        <text>tRNA(Trp) + L-tryptophan + ATP = L-tryptophyl-tRNA(Trp) + AMP + diphosphate + H(+)</text>
        <dbReference type="Rhea" id="RHEA:24080"/>
        <dbReference type="Rhea" id="RHEA-COMP:9671"/>
        <dbReference type="Rhea" id="RHEA-COMP:9705"/>
        <dbReference type="ChEBI" id="CHEBI:15378"/>
        <dbReference type="ChEBI" id="CHEBI:30616"/>
        <dbReference type="ChEBI" id="CHEBI:33019"/>
        <dbReference type="ChEBI" id="CHEBI:57912"/>
        <dbReference type="ChEBI" id="CHEBI:78442"/>
        <dbReference type="ChEBI" id="CHEBI:78535"/>
        <dbReference type="ChEBI" id="CHEBI:456215"/>
        <dbReference type="EC" id="6.1.1.2"/>
    </reaction>
</comment>
<evidence type="ECO:0000256" key="2">
    <source>
        <dbReference type="ARBA" id="ARBA00022490"/>
    </source>
</evidence>
<dbReference type="Gene3D" id="1.10.240.10">
    <property type="entry name" value="Tyrosyl-Transfer RNA Synthetase"/>
    <property type="match status" value="1"/>
</dbReference>
<dbReference type="InterPro" id="IPR002305">
    <property type="entry name" value="aa-tRNA-synth_Ic"/>
</dbReference>
<feature type="short sequence motif" description="'KMSKS' region" evidence="9">
    <location>
        <begin position="220"/>
        <end position="224"/>
    </location>
</feature>
<comment type="subunit">
    <text evidence="9">Homodimer.</text>
</comment>
<dbReference type="PANTHER" id="PTHR43766">
    <property type="entry name" value="TRYPTOPHAN--TRNA LIGASE, MITOCHONDRIAL"/>
    <property type="match status" value="1"/>
</dbReference>
<dbReference type="GO" id="GO:0005829">
    <property type="term" value="C:cytosol"/>
    <property type="evidence" value="ECO:0007669"/>
    <property type="project" value="TreeGrafter"/>
</dbReference>
<evidence type="ECO:0000256" key="4">
    <source>
        <dbReference type="ARBA" id="ARBA00022741"/>
    </source>
</evidence>
<keyword evidence="3 9" id="KW-0436">Ligase</keyword>
<dbReference type="RefSeq" id="WP_141624439.1">
    <property type="nucleotide sequence ID" value="NZ_CP041242.1"/>
</dbReference>
<dbReference type="InterPro" id="IPR024109">
    <property type="entry name" value="Trp-tRNA-ligase_bac-type"/>
</dbReference>
<keyword evidence="2 9" id="KW-0963">Cytoplasm</keyword>